<dbReference type="InterPro" id="IPR001926">
    <property type="entry name" value="TrpB-like_PALP"/>
</dbReference>
<dbReference type="SUPFAM" id="SSF53686">
    <property type="entry name" value="Tryptophan synthase beta subunit-like PLP-dependent enzymes"/>
    <property type="match status" value="1"/>
</dbReference>
<dbReference type="Gene3D" id="3.40.50.1100">
    <property type="match status" value="2"/>
</dbReference>
<dbReference type="InterPro" id="IPR027278">
    <property type="entry name" value="ACCD_DCysDesulf"/>
</dbReference>
<proteinExistence type="inferred from homology"/>
<evidence type="ECO:0000313" key="8">
    <source>
        <dbReference type="Proteomes" id="UP000198785"/>
    </source>
</evidence>
<feature type="modified residue" description="N6-(pyridoxal phosphate)lysine" evidence="5">
    <location>
        <position position="41"/>
    </location>
</feature>
<evidence type="ECO:0000313" key="7">
    <source>
        <dbReference type="EMBL" id="SFS32259.1"/>
    </source>
</evidence>
<keyword evidence="8" id="KW-1185">Reference proteome</keyword>
<dbReference type="EMBL" id="FOZZ01000001">
    <property type="protein sequence ID" value="SFS32259.1"/>
    <property type="molecule type" value="Genomic_DNA"/>
</dbReference>
<dbReference type="AlphaFoldDB" id="A0A1I6NWN3"/>
<dbReference type="Proteomes" id="UP000198785">
    <property type="component" value="Unassembled WGS sequence"/>
</dbReference>
<sequence length="287" mass="32341">MLAFDIHSPEEEIHFPLYQEKEVRVFVKRDDMIHPYISGNKWRKLKYPLEEARLTNKTILVTFGGAWSNHLLATACAGAKFRFQTVGFVRGEEVQNPVLALCKLFGMQLYFIGRESYKNKPSVFEKHFGHRDDAYFIDEGGYGEKGALGVKDLLEEIQGIYNHCFCACGTGTTLAGLALGNSAMQLHGIPVLKGGEFIYEELRKLHADPLQVILHLDYHFGGYAKSNIELQNFIQAFCQQTGIMIEPTYTGKLYYALHDLISKDYFAKGSKILTIHTGGLTGLLGYL</sequence>
<gene>
    <name evidence="7" type="ORF">SAMN05660206_101142</name>
</gene>
<feature type="domain" description="Tryptophan synthase beta chain-like PALP" evidence="6">
    <location>
        <begin position="18"/>
        <end position="278"/>
    </location>
</feature>
<evidence type="ECO:0000259" key="6">
    <source>
        <dbReference type="Pfam" id="PF00291"/>
    </source>
</evidence>
<dbReference type="Pfam" id="PF00291">
    <property type="entry name" value="PALP"/>
    <property type="match status" value="1"/>
</dbReference>
<dbReference type="PANTHER" id="PTHR43780:SF2">
    <property type="entry name" value="1-AMINOCYCLOPROPANE-1-CARBOXYLATE DEAMINASE-RELATED"/>
    <property type="match status" value="1"/>
</dbReference>
<comment type="cofactor">
    <cofactor evidence="1">
        <name>pyridoxal 5'-phosphate</name>
        <dbReference type="ChEBI" id="CHEBI:597326"/>
    </cofactor>
</comment>
<evidence type="ECO:0000256" key="4">
    <source>
        <dbReference type="PIRSR" id="PIRSR006278-1"/>
    </source>
</evidence>
<dbReference type="PIRSF" id="PIRSF006278">
    <property type="entry name" value="ACCD_DCysDesulf"/>
    <property type="match status" value="1"/>
</dbReference>
<evidence type="ECO:0000256" key="2">
    <source>
        <dbReference type="ARBA" id="ARBA00008639"/>
    </source>
</evidence>
<organism evidence="7 8">
    <name type="scientific">Sphingobacterium wenxiniae</name>
    <dbReference type="NCBI Taxonomy" id="683125"/>
    <lineage>
        <taxon>Bacteria</taxon>
        <taxon>Pseudomonadati</taxon>
        <taxon>Bacteroidota</taxon>
        <taxon>Sphingobacteriia</taxon>
        <taxon>Sphingobacteriales</taxon>
        <taxon>Sphingobacteriaceae</taxon>
        <taxon>Sphingobacterium</taxon>
    </lineage>
</organism>
<dbReference type="STRING" id="683125.SAMN05660206_101142"/>
<dbReference type="RefSeq" id="WP_093363243.1">
    <property type="nucleotide sequence ID" value="NZ_FOZZ01000001.1"/>
</dbReference>
<feature type="active site" description="Nucleophile" evidence="4">
    <location>
        <position position="68"/>
    </location>
</feature>
<dbReference type="OrthoDB" id="9801249at2"/>
<reference evidence="7 8" key="1">
    <citation type="submission" date="2016-10" db="EMBL/GenBank/DDBJ databases">
        <authorList>
            <person name="de Groot N.N."/>
        </authorList>
    </citation>
    <scope>NUCLEOTIDE SEQUENCE [LARGE SCALE GENOMIC DNA]</scope>
    <source>
        <strain evidence="7 8">DSM 22789</strain>
    </source>
</reference>
<keyword evidence="3 5" id="KW-0663">Pyridoxal phosphate</keyword>
<accession>A0A1I6NWN3</accession>
<dbReference type="InterPro" id="IPR036052">
    <property type="entry name" value="TrpB-like_PALP_sf"/>
</dbReference>
<evidence type="ECO:0000256" key="1">
    <source>
        <dbReference type="ARBA" id="ARBA00001933"/>
    </source>
</evidence>
<dbReference type="PANTHER" id="PTHR43780">
    <property type="entry name" value="1-AMINOCYCLOPROPANE-1-CARBOXYLATE DEAMINASE-RELATED"/>
    <property type="match status" value="1"/>
</dbReference>
<dbReference type="GO" id="GO:0019148">
    <property type="term" value="F:D-cysteine desulfhydrase activity"/>
    <property type="evidence" value="ECO:0007669"/>
    <property type="project" value="TreeGrafter"/>
</dbReference>
<comment type="similarity">
    <text evidence="2">Belongs to the ACC deaminase/D-cysteine desulfhydrase family.</text>
</comment>
<evidence type="ECO:0000256" key="3">
    <source>
        <dbReference type="ARBA" id="ARBA00022898"/>
    </source>
</evidence>
<name>A0A1I6NWN3_9SPHI</name>
<evidence type="ECO:0000256" key="5">
    <source>
        <dbReference type="PIRSR" id="PIRSR006278-2"/>
    </source>
</evidence>
<protein>
    <submittedName>
        <fullName evidence="7">1-aminocyclopropane-1-carboxylate deaminase</fullName>
    </submittedName>
</protein>